<sequence>MDLICVICGHEPQEGESFIALEKWLKCVGSSRQNGETVMICSRHMGSDVINAFRNGGYAYREHINAEVAC</sequence>
<proteinExistence type="predicted"/>
<gene>
    <name evidence="1" type="ORF">LCGC14_3028060</name>
</gene>
<organism evidence="1">
    <name type="scientific">marine sediment metagenome</name>
    <dbReference type="NCBI Taxonomy" id="412755"/>
    <lineage>
        <taxon>unclassified sequences</taxon>
        <taxon>metagenomes</taxon>
        <taxon>ecological metagenomes</taxon>
    </lineage>
</organism>
<protein>
    <submittedName>
        <fullName evidence="1">Uncharacterized protein</fullName>
    </submittedName>
</protein>
<dbReference type="AlphaFoldDB" id="A0A0F8Z0Y8"/>
<evidence type="ECO:0000313" key="1">
    <source>
        <dbReference type="EMBL" id="KKK60069.1"/>
    </source>
</evidence>
<accession>A0A0F8Z0Y8</accession>
<reference evidence="1" key="1">
    <citation type="journal article" date="2015" name="Nature">
        <title>Complex archaea that bridge the gap between prokaryotes and eukaryotes.</title>
        <authorList>
            <person name="Spang A."/>
            <person name="Saw J.H."/>
            <person name="Jorgensen S.L."/>
            <person name="Zaremba-Niedzwiedzka K."/>
            <person name="Martijn J."/>
            <person name="Lind A.E."/>
            <person name="van Eijk R."/>
            <person name="Schleper C."/>
            <person name="Guy L."/>
            <person name="Ettema T.J."/>
        </authorList>
    </citation>
    <scope>NUCLEOTIDE SEQUENCE</scope>
</reference>
<comment type="caution">
    <text evidence="1">The sequence shown here is derived from an EMBL/GenBank/DDBJ whole genome shotgun (WGS) entry which is preliminary data.</text>
</comment>
<dbReference type="EMBL" id="LAZR01063154">
    <property type="protein sequence ID" value="KKK60069.1"/>
    <property type="molecule type" value="Genomic_DNA"/>
</dbReference>
<name>A0A0F8Z0Y8_9ZZZZ</name>